<dbReference type="AlphaFoldDB" id="A0A8J6BM06"/>
<reference evidence="1" key="1">
    <citation type="thesis" date="2020" institute="ProQuest LLC" country="789 East Eisenhower Parkway, Ann Arbor, MI, USA">
        <title>Comparative Genomics and Chromosome Evolution.</title>
        <authorList>
            <person name="Mudd A.B."/>
        </authorList>
    </citation>
    <scope>NUCLEOTIDE SEQUENCE</scope>
    <source>
        <strain evidence="1">HN-11 Male</strain>
        <tissue evidence="1">Kidney and liver</tissue>
    </source>
</reference>
<name>A0A8J6BM06_ELECQ</name>
<sequence length="136" mass="15477">MSESVYPETPMLRPVGEAAPNRPFLEVYSSCQYPVVTSSFLNGPPCSSIFWICRQLIHQDFITLYNIPTIQLNRSSSITSIDGEIFTNVVQYMTTYLTVQEAILHTENKALHVLPKYLKMLLLSHSWLFPHSGIIV</sequence>
<dbReference type="EMBL" id="WNTK01002163">
    <property type="protein sequence ID" value="KAG9466290.1"/>
    <property type="molecule type" value="Genomic_DNA"/>
</dbReference>
<comment type="caution">
    <text evidence="1">The sequence shown here is derived from an EMBL/GenBank/DDBJ whole genome shotgun (WGS) entry which is preliminary data.</text>
</comment>
<accession>A0A8J6BM06</accession>
<keyword evidence="2" id="KW-1185">Reference proteome</keyword>
<proteinExistence type="predicted"/>
<evidence type="ECO:0000313" key="1">
    <source>
        <dbReference type="EMBL" id="KAG9466290.1"/>
    </source>
</evidence>
<gene>
    <name evidence="1" type="ORF">GDO78_016863</name>
</gene>
<evidence type="ECO:0000313" key="2">
    <source>
        <dbReference type="Proteomes" id="UP000770717"/>
    </source>
</evidence>
<organism evidence="1 2">
    <name type="scientific">Eleutherodactylus coqui</name>
    <name type="common">Puerto Rican coqui</name>
    <dbReference type="NCBI Taxonomy" id="57060"/>
    <lineage>
        <taxon>Eukaryota</taxon>
        <taxon>Metazoa</taxon>
        <taxon>Chordata</taxon>
        <taxon>Craniata</taxon>
        <taxon>Vertebrata</taxon>
        <taxon>Euteleostomi</taxon>
        <taxon>Amphibia</taxon>
        <taxon>Batrachia</taxon>
        <taxon>Anura</taxon>
        <taxon>Neobatrachia</taxon>
        <taxon>Hyloidea</taxon>
        <taxon>Eleutherodactylidae</taxon>
        <taxon>Eleutherodactylinae</taxon>
        <taxon>Eleutherodactylus</taxon>
        <taxon>Eleutherodactylus</taxon>
    </lineage>
</organism>
<protein>
    <submittedName>
        <fullName evidence="1">Uncharacterized protein</fullName>
    </submittedName>
</protein>
<dbReference type="Proteomes" id="UP000770717">
    <property type="component" value="Unassembled WGS sequence"/>
</dbReference>